<feature type="transmembrane region" description="Helical" evidence="1">
    <location>
        <begin position="104"/>
        <end position="128"/>
    </location>
</feature>
<organism evidence="2 3">
    <name type="scientific">Allacma fusca</name>
    <dbReference type="NCBI Taxonomy" id="39272"/>
    <lineage>
        <taxon>Eukaryota</taxon>
        <taxon>Metazoa</taxon>
        <taxon>Ecdysozoa</taxon>
        <taxon>Arthropoda</taxon>
        <taxon>Hexapoda</taxon>
        <taxon>Collembola</taxon>
        <taxon>Symphypleona</taxon>
        <taxon>Sminthuridae</taxon>
        <taxon>Allacma</taxon>
    </lineage>
</organism>
<proteinExistence type="predicted"/>
<sequence length="161" mass="17649">MGCRTCCCCSPRAGARLVGLIDVIAGLLGIAIVGFLLVDVRREEQTNEMKATVTTVEDGQYDSYETLWTLAVALIFPSVLNIIVGITTLIAVSMNNIIVGRLAYVLTIVLIISSLAIYVICFILGIHWIEPMPLLLWGFLQIVFVCAIQDFIKLELSIESV</sequence>
<dbReference type="EMBL" id="CAJVCH010406395">
    <property type="protein sequence ID" value="CAG7817884.1"/>
    <property type="molecule type" value="Genomic_DNA"/>
</dbReference>
<keyword evidence="3" id="KW-1185">Reference proteome</keyword>
<evidence type="ECO:0000313" key="3">
    <source>
        <dbReference type="Proteomes" id="UP000708208"/>
    </source>
</evidence>
<reference evidence="2" key="1">
    <citation type="submission" date="2021-06" db="EMBL/GenBank/DDBJ databases">
        <authorList>
            <person name="Hodson N. C."/>
            <person name="Mongue J. A."/>
            <person name="Jaron S. K."/>
        </authorList>
    </citation>
    <scope>NUCLEOTIDE SEQUENCE</scope>
</reference>
<dbReference type="AlphaFoldDB" id="A0A8J2KS03"/>
<feature type="transmembrane region" description="Helical" evidence="1">
    <location>
        <begin position="20"/>
        <end position="38"/>
    </location>
</feature>
<dbReference type="Proteomes" id="UP000708208">
    <property type="component" value="Unassembled WGS sequence"/>
</dbReference>
<evidence type="ECO:0000313" key="2">
    <source>
        <dbReference type="EMBL" id="CAG7817884.1"/>
    </source>
</evidence>
<comment type="caution">
    <text evidence="2">The sequence shown here is derived from an EMBL/GenBank/DDBJ whole genome shotgun (WGS) entry which is preliminary data.</text>
</comment>
<accession>A0A8J2KS03</accession>
<keyword evidence="1" id="KW-0472">Membrane</keyword>
<protein>
    <submittedName>
        <fullName evidence="2">Uncharacterized protein</fullName>
    </submittedName>
</protein>
<feature type="transmembrane region" description="Helical" evidence="1">
    <location>
        <begin position="67"/>
        <end position="92"/>
    </location>
</feature>
<keyword evidence="1" id="KW-0812">Transmembrane</keyword>
<keyword evidence="1" id="KW-1133">Transmembrane helix</keyword>
<evidence type="ECO:0000256" key="1">
    <source>
        <dbReference type="SAM" id="Phobius"/>
    </source>
</evidence>
<gene>
    <name evidence="2" type="ORF">AFUS01_LOCUS28423</name>
</gene>
<name>A0A8J2KS03_9HEXA</name>